<dbReference type="Gene3D" id="3.10.180.10">
    <property type="entry name" value="2,3-Dihydroxybiphenyl 1,2-Dioxygenase, domain 1"/>
    <property type="match status" value="1"/>
</dbReference>
<protein>
    <submittedName>
        <fullName evidence="2">Catechol 2,3-dioxygenase-like lactoylglutathione lyase family enzyme</fullName>
    </submittedName>
</protein>
<dbReference type="InterPro" id="IPR000335">
    <property type="entry name" value="Bleomycin-R"/>
</dbReference>
<reference evidence="2" key="1">
    <citation type="submission" date="2020-08" db="EMBL/GenBank/DDBJ databases">
        <title>Genomic Encyclopedia of Type Strains, Phase III (KMG-III): the genomes of soil and plant-associated and newly described type strains.</title>
        <authorList>
            <person name="Whitman W."/>
        </authorList>
    </citation>
    <scope>NUCLEOTIDE SEQUENCE [LARGE SCALE GENOMIC DNA]</scope>
    <source>
        <strain evidence="2">CECT 8628</strain>
    </source>
</reference>
<dbReference type="GO" id="GO:0051213">
    <property type="term" value="F:dioxygenase activity"/>
    <property type="evidence" value="ECO:0007669"/>
    <property type="project" value="UniProtKB-KW"/>
</dbReference>
<comment type="caution">
    <text evidence="2">The sequence shown here is derived from an EMBL/GenBank/DDBJ whole genome shotgun (WGS) entry which is preliminary data.</text>
</comment>
<dbReference type="GO" id="GO:0046677">
    <property type="term" value="P:response to antibiotic"/>
    <property type="evidence" value="ECO:0007669"/>
    <property type="project" value="UniProtKB-KW"/>
</dbReference>
<dbReference type="InterPro" id="IPR029068">
    <property type="entry name" value="Glyas_Bleomycin-R_OHBP_Dase"/>
</dbReference>
<evidence type="ECO:0000313" key="3">
    <source>
        <dbReference type="Proteomes" id="UP000539265"/>
    </source>
</evidence>
<keyword evidence="3" id="KW-1185">Reference proteome</keyword>
<gene>
    <name evidence="2" type="ORF">FHS11_005537</name>
</gene>
<dbReference type="Proteomes" id="UP000539265">
    <property type="component" value="Unassembled WGS sequence"/>
</dbReference>
<organism evidence="2 3">
    <name type="scientific">Mucilaginibacter gotjawali</name>
    <dbReference type="NCBI Taxonomy" id="1550579"/>
    <lineage>
        <taxon>Bacteria</taxon>
        <taxon>Pseudomonadati</taxon>
        <taxon>Bacteroidota</taxon>
        <taxon>Sphingobacteriia</taxon>
        <taxon>Sphingobacteriales</taxon>
        <taxon>Sphingobacteriaceae</taxon>
        <taxon>Mucilaginibacter</taxon>
    </lineage>
</organism>
<dbReference type="RefSeq" id="WP_183476416.1">
    <property type="nucleotide sequence ID" value="NZ_AP017313.1"/>
</dbReference>
<dbReference type="AlphaFoldDB" id="A0A839SRU4"/>
<dbReference type="EMBL" id="JACHWX010000031">
    <property type="protein sequence ID" value="MBB3059077.1"/>
    <property type="molecule type" value="Genomic_DNA"/>
</dbReference>
<name>A0A839SRU4_9SPHI</name>
<dbReference type="GO" id="GO:0016829">
    <property type="term" value="F:lyase activity"/>
    <property type="evidence" value="ECO:0007669"/>
    <property type="project" value="UniProtKB-KW"/>
</dbReference>
<proteinExistence type="predicted"/>
<accession>A0A839SRU4</accession>
<keyword evidence="1" id="KW-0046">Antibiotic resistance</keyword>
<dbReference type="Pfam" id="PF19581">
    <property type="entry name" value="Glyoxalase_7"/>
    <property type="match status" value="1"/>
</dbReference>
<dbReference type="SUPFAM" id="SSF54593">
    <property type="entry name" value="Glyoxalase/Bleomycin resistance protein/Dihydroxybiphenyl dioxygenase"/>
    <property type="match status" value="1"/>
</dbReference>
<sequence>MSVIKPTLRIFDYDKTIEFYVDWLGFKIDSIHVFERGMPKFMQASLRVWGKGSHL</sequence>
<evidence type="ECO:0000256" key="1">
    <source>
        <dbReference type="ARBA" id="ARBA00023251"/>
    </source>
</evidence>
<evidence type="ECO:0000313" key="2">
    <source>
        <dbReference type="EMBL" id="MBB3059077.1"/>
    </source>
</evidence>